<keyword evidence="4 9" id="KW-0472">Membrane</keyword>
<evidence type="ECO:0000313" key="12">
    <source>
        <dbReference type="EMBL" id="EKE85414.1"/>
    </source>
</evidence>
<comment type="caution">
    <text evidence="12">The sequence shown here is derived from an EMBL/GenBank/DDBJ whole genome shotgun (WGS) entry which is preliminary data.</text>
</comment>
<evidence type="ECO:0000256" key="5">
    <source>
        <dbReference type="ARBA" id="ARBA00023224"/>
    </source>
</evidence>
<dbReference type="RefSeq" id="WP_008487807.1">
    <property type="nucleotide sequence ID" value="NZ_AMRG01000003.1"/>
</dbReference>
<dbReference type="InterPro" id="IPR004090">
    <property type="entry name" value="Chemotax_Me-accpt_rcpt"/>
</dbReference>
<dbReference type="InterPro" id="IPR007891">
    <property type="entry name" value="CHASE3"/>
</dbReference>
<dbReference type="PANTHER" id="PTHR32089:SF119">
    <property type="entry name" value="METHYL-ACCEPTING CHEMOTAXIS PROTEIN CTPL"/>
    <property type="match status" value="1"/>
</dbReference>
<dbReference type="Proteomes" id="UP000014115">
    <property type="component" value="Unassembled WGS sequence"/>
</dbReference>
<evidence type="ECO:0000256" key="1">
    <source>
        <dbReference type="ARBA" id="ARBA00004141"/>
    </source>
</evidence>
<dbReference type="Gene3D" id="1.10.287.950">
    <property type="entry name" value="Methyl-accepting chemotaxis protein"/>
    <property type="match status" value="1"/>
</dbReference>
<dbReference type="PANTHER" id="PTHR32089">
    <property type="entry name" value="METHYL-ACCEPTING CHEMOTAXIS PROTEIN MCPB"/>
    <property type="match status" value="1"/>
</dbReference>
<evidence type="ECO:0000256" key="9">
    <source>
        <dbReference type="SAM" id="Phobius"/>
    </source>
</evidence>
<comment type="subcellular location">
    <subcellularLocation>
        <location evidence="1">Membrane</location>
        <topology evidence="1">Multi-pass membrane protein</topology>
    </subcellularLocation>
</comment>
<evidence type="ECO:0000256" key="6">
    <source>
        <dbReference type="ARBA" id="ARBA00029447"/>
    </source>
</evidence>
<keyword evidence="13" id="KW-1185">Reference proteome</keyword>
<evidence type="ECO:0000259" key="10">
    <source>
        <dbReference type="PROSITE" id="PS50111"/>
    </source>
</evidence>
<evidence type="ECO:0000256" key="4">
    <source>
        <dbReference type="ARBA" id="ARBA00023136"/>
    </source>
</evidence>
<dbReference type="PROSITE" id="PS50111">
    <property type="entry name" value="CHEMOTAXIS_TRANSDUC_2"/>
    <property type="match status" value="1"/>
</dbReference>
<comment type="similarity">
    <text evidence="6">Belongs to the methyl-accepting chemotaxis (MCP) protein family.</text>
</comment>
<dbReference type="PROSITE" id="PS50885">
    <property type="entry name" value="HAMP"/>
    <property type="match status" value="1"/>
</dbReference>
<dbReference type="GO" id="GO:0016020">
    <property type="term" value="C:membrane"/>
    <property type="evidence" value="ECO:0007669"/>
    <property type="project" value="UniProtKB-SubCell"/>
</dbReference>
<keyword evidence="2 9" id="KW-0812">Transmembrane</keyword>
<dbReference type="PATRIC" id="fig|740709.3.peg.741"/>
<keyword evidence="5 7" id="KW-0807">Transducer</keyword>
<keyword evidence="3 9" id="KW-1133">Transmembrane helix</keyword>
<evidence type="ECO:0000256" key="8">
    <source>
        <dbReference type="SAM" id="MobiDB-lite"/>
    </source>
</evidence>
<dbReference type="Pfam" id="PF00015">
    <property type="entry name" value="MCPsignal"/>
    <property type="match status" value="1"/>
</dbReference>
<dbReference type="PRINTS" id="PR00260">
    <property type="entry name" value="CHEMTRNSDUCR"/>
</dbReference>
<reference evidence="12 13" key="1">
    <citation type="journal article" date="2012" name="J. Bacteriol.">
        <title>Genome Sequence of Idiomarina xiamenensis Type Strain 10-D-4.</title>
        <authorList>
            <person name="Lai Q."/>
            <person name="Wang L."/>
            <person name="Wang W."/>
            <person name="Shao Z."/>
        </authorList>
    </citation>
    <scope>NUCLEOTIDE SEQUENCE [LARGE SCALE GENOMIC DNA]</scope>
    <source>
        <strain evidence="12 13">10-D-4</strain>
    </source>
</reference>
<feature type="region of interest" description="Disordered" evidence="8">
    <location>
        <begin position="269"/>
        <end position="295"/>
    </location>
</feature>
<dbReference type="EMBL" id="AMRG01000003">
    <property type="protein sequence ID" value="EKE85414.1"/>
    <property type="molecule type" value="Genomic_DNA"/>
</dbReference>
<dbReference type="GO" id="GO:0004888">
    <property type="term" value="F:transmembrane signaling receptor activity"/>
    <property type="evidence" value="ECO:0007669"/>
    <property type="project" value="InterPro"/>
</dbReference>
<dbReference type="Pfam" id="PF05227">
    <property type="entry name" value="CHASE3"/>
    <property type="match status" value="1"/>
</dbReference>
<dbReference type="InterPro" id="IPR004089">
    <property type="entry name" value="MCPsignal_dom"/>
</dbReference>
<feature type="domain" description="HAMP" evidence="11">
    <location>
        <begin position="207"/>
        <end position="259"/>
    </location>
</feature>
<dbReference type="eggNOG" id="COG0840">
    <property type="taxonomic scope" value="Bacteria"/>
</dbReference>
<evidence type="ECO:0000259" key="11">
    <source>
        <dbReference type="PROSITE" id="PS50885"/>
    </source>
</evidence>
<dbReference type="SMART" id="SM00304">
    <property type="entry name" value="HAMP"/>
    <property type="match status" value="2"/>
</dbReference>
<protein>
    <submittedName>
        <fullName evidence="12">Methyl-accepting chemotaxis transducer</fullName>
    </submittedName>
</protein>
<sequence length="536" mass="57760">MRLVTKLIVAFALVIVLVLALATVALNSLTTLRNATTSTEHSYRMVALAESIRAHINRIQLGQRGFAFTADEAFLVPYNEAKQAFSDTLAQLQQGMPEEKKRLDAIAERYQIWLEQAVDPIIDIRDMYGPGSYGLEQVASMIARDEGAAGLADLNRLVDDFNAAVEQRLAASKRGSEQVLSTATWVLWLGSALVIVIAIAAAVVMRRQLNHRLRAAVAIAEAVAAGRLDQAIDETGRDEIAVLLSSLANMQTQLRHMLSEIRQTASELNNAGDTVSTTAEQLSASSDEQSNASNAIATSVQQLSASIQHVADNAQQAQRISTESRDNTEQSSLVMEQMVASITRIDEVVRAAASRVRELGQQSQEINAIVGVIKGIADQTNLLALNAAIEAARAGEQGRGFSVVADEVRTLAQRTSSSTDDIERMVGQIQQGTHATVKQIEQGVDAVAQGVDYAAQAGSAITEIRDSFERVLAVVADISQVLAEQHQASAEVARHVDGFAGMAQQNKEATQHTSVTAHQLQLLANQLNQAIARFRV</sequence>
<dbReference type="GO" id="GO:0006935">
    <property type="term" value="P:chemotaxis"/>
    <property type="evidence" value="ECO:0007669"/>
    <property type="project" value="InterPro"/>
</dbReference>
<dbReference type="SUPFAM" id="SSF58104">
    <property type="entry name" value="Methyl-accepting chemotaxis protein (MCP) signaling domain"/>
    <property type="match status" value="1"/>
</dbReference>
<gene>
    <name evidence="12" type="ORF">A10D4_03680</name>
</gene>
<dbReference type="CDD" id="cd11386">
    <property type="entry name" value="MCP_signal"/>
    <property type="match status" value="1"/>
</dbReference>
<dbReference type="FunFam" id="1.10.287.950:FF:000001">
    <property type="entry name" value="Methyl-accepting chemotaxis sensory transducer"/>
    <property type="match status" value="1"/>
</dbReference>
<dbReference type="AlphaFoldDB" id="K2KSL2"/>
<evidence type="ECO:0000313" key="13">
    <source>
        <dbReference type="Proteomes" id="UP000014115"/>
    </source>
</evidence>
<dbReference type="Pfam" id="PF00672">
    <property type="entry name" value="HAMP"/>
    <property type="match status" value="1"/>
</dbReference>
<dbReference type="SMART" id="SM00283">
    <property type="entry name" value="MA"/>
    <property type="match status" value="1"/>
</dbReference>
<proteinExistence type="inferred from homology"/>
<dbReference type="STRING" id="740709.A10D4_03680"/>
<feature type="transmembrane region" description="Helical" evidence="9">
    <location>
        <begin position="185"/>
        <end position="205"/>
    </location>
</feature>
<accession>K2KSL2</accession>
<dbReference type="GO" id="GO:0007165">
    <property type="term" value="P:signal transduction"/>
    <property type="evidence" value="ECO:0007669"/>
    <property type="project" value="UniProtKB-KW"/>
</dbReference>
<evidence type="ECO:0000256" key="7">
    <source>
        <dbReference type="PROSITE-ProRule" id="PRU00284"/>
    </source>
</evidence>
<evidence type="ECO:0000256" key="2">
    <source>
        <dbReference type="ARBA" id="ARBA00022692"/>
    </source>
</evidence>
<feature type="domain" description="Methyl-accepting transducer" evidence="10">
    <location>
        <begin position="264"/>
        <end position="500"/>
    </location>
</feature>
<organism evidence="12 13">
    <name type="scientific">Idiomarina xiamenensis 10-D-4</name>
    <dbReference type="NCBI Taxonomy" id="740709"/>
    <lineage>
        <taxon>Bacteria</taxon>
        <taxon>Pseudomonadati</taxon>
        <taxon>Pseudomonadota</taxon>
        <taxon>Gammaproteobacteria</taxon>
        <taxon>Alteromonadales</taxon>
        <taxon>Idiomarinaceae</taxon>
        <taxon>Idiomarina</taxon>
    </lineage>
</organism>
<name>K2KSL2_9GAMM</name>
<dbReference type="InterPro" id="IPR003660">
    <property type="entry name" value="HAMP_dom"/>
</dbReference>
<evidence type="ECO:0000256" key="3">
    <source>
        <dbReference type="ARBA" id="ARBA00022989"/>
    </source>
</evidence>